<keyword evidence="1" id="KW-0234">DNA repair</keyword>
<dbReference type="Pfam" id="PF14500">
    <property type="entry name" value="MMS19_N"/>
    <property type="match status" value="1"/>
</dbReference>
<dbReference type="GO" id="GO:0005634">
    <property type="term" value="C:nucleus"/>
    <property type="evidence" value="ECO:0007669"/>
    <property type="project" value="UniProtKB-SubCell"/>
</dbReference>
<keyword evidence="1" id="KW-0963">Cytoplasm</keyword>
<comment type="function">
    <text evidence="1">Key component of the cytosolic iron-sulfur protein assembly (CIA) complex, a multiprotein complex that mediates the incorporation of iron-sulfur cluster into apoproteins specifically involved in DNA metabolism and genomic integrity. In the CIA complex, MMS19 acts as an adapter between early-acting CIA components and a subset of cellular target iron-sulfur proteins.</text>
</comment>
<dbReference type="WBParaSite" id="ACAC_0000110201-mRNA-1">
    <property type="protein sequence ID" value="ACAC_0000110201-mRNA-1"/>
    <property type="gene ID" value="ACAC_0000110201"/>
</dbReference>
<reference evidence="3" key="1">
    <citation type="submission" date="2012-09" db="EMBL/GenBank/DDBJ databases">
        <authorList>
            <person name="Martin A.A."/>
        </authorList>
    </citation>
    <scope>NUCLEOTIDE SEQUENCE</scope>
</reference>
<organism evidence="3 4">
    <name type="scientific">Angiostrongylus cantonensis</name>
    <name type="common">Rat lungworm</name>
    <dbReference type="NCBI Taxonomy" id="6313"/>
    <lineage>
        <taxon>Eukaryota</taxon>
        <taxon>Metazoa</taxon>
        <taxon>Ecdysozoa</taxon>
        <taxon>Nematoda</taxon>
        <taxon>Chromadorea</taxon>
        <taxon>Rhabditida</taxon>
        <taxon>Rhabditina</taxon>
        <taxon>Rhabditomorpha</taxon>
        <taxon>Strongyloidea</taxon>
        <taxon>Metastrongylidae</taxon>
        <taxon>Angiostrongylus</taxon>
    </lineage>
</organism>
<proteinExistence type="inferred from homology"/>
<name>A0A0K0CUZ8_ANGCA</name>
<comment type="subunit">
    <text evidence="1">Component of the CIA complex.</text>
</comment>
<dbReference type="InterPro" id="IPR029240">
    <property type="entry name" value="MMS19_N"/>
</dbReference>
<dbReference type="GO" id="GO:0006281">
    <property type="term" value="P:DNA repair"/>
    <property type="evidence" value="ECO:0007669"/>
    <property type="project" value="UniProtKB-UniRule"/>
</dbReference>
<dbReference type="PANTHER" id="PTHR12891">
    <property type="entry name" value="DNA REPAIR/TRANSCRIPTION PROTEIN MET18/MMS19"/>
    <property type="match status" value="1"/>
</dbReference>
<comment type="subcellular location">
    <subcellularLocation>
        <location evidence="1">Cytoplasm</location>
        <location evidence="1">Cytoskeleton</location>
        <location evidence="1">Spindle</location>
    </subcellularLocation>
    <subcellularLocation>
        <location evidence="1">Nucleus</location>
    </subcellularLocation>
</comment>
<accession>A0A0K0CUZ8</accession>
<evidence type="ECO:0000313" key="4">
    <source>
        <dbReference type="WBParaSite" id="ACAC_0000110201-mRNA-1"/>
    </source>
</evidence>
<dbReference type="AlphaFoldDB" id="A0A0K0CUZ8"/>
<keyword evidence="3" id="KW-1185">Reference proteome</keyword>
<dbReference type="GO" id="GO:0097361">
    <property type="term" value="C:cytosolic [4Fe-4S] assembly targeting complex"/>
    <property type="evidence" value="ECO:0007669"/>
    <property type="project" value="UniProtKB-UniRule"/>
</dbReference>
<protein>
    <recommendedName>
        <fullName evidence="1">MMS19 nucleotide excision repair protein</fullName>
    </recommendedName>
</protein>
<keyword evidence="1" id="KW-0206">Cytoskeleton</keyword>
<reference evidence="4" key="2">
    <citation type="submission" date="2017-02" db="UniProtKB">
        <authorList>
            <consortium name="WormBaseParasite"/>
        </authorList>
    </citation>
    <scope>IDENTIFICATION</scope>
</reference>
<dbReference type="InterPro" id="IPR039920">
    <property type="entry name" value="MMS19"/>
</dbReference>
<evidence type="ECO:0000256" key="1">
    <source>
        <dbReference type="RuleBase" id="RU367072"/>
    </source>
</evidence>
<dbReference type="Proteomes" id="UP000035642">
    <property type="component" value="Unassembled WGS sequence"/>
</dbReference>
<dbReference type="GO" id="GO:0016226">
    <property type="term" value="P:iron-sulfur cluster assembly"/>
    <property type="evidence" value="ECO:0007669"/>
    <property type="project" value="UniProtKB-UniRule"/>
</dbReference>
<evidence type="ECO:0000313" key="3">
    <source>
        <dbReference type="Proteomes" id="UP000035642"/>
    </source>
</evidence>
<feature type="domain" description="MMS19 N-terminal" evidence="2">
    <location>
        <begin position="8"/>
        <end position="107"/>
    </location>
</feature>
<comment type="similarity">
    <text evidence="1">Belongs to the MET18/MMS19 family.</text>
</comment>
<keyword evidence="1" id="KW-0227">DNA damage</keyword>
<sequence length="273" mass="30731">MRKYGILGALVEDLFEIVSWYFPIELKQTSNNASITKELLTHGCVTCLTAHPEFAPFCYLLIEEKLNDEECSLEQKIETCELLVAASVFRPNSILSHLESILGDLRAVGLNPKCWSQLLCSFSIAHNLSKVYYDSFISMIFVFLHPQSFSDLEPFVLQVDMGLAERSLTLLRCASSAGPAIRGMIYDRVIPWIVMLVQGDVVNVRSNRPEIIEQGLQYISIWVEIIHDHGFDDVLVRFYSSVFASIDVARETAPNGALVALHNCLSVVFFLAY</sequence>
<dbReference type="STRING" id="6313.A0A0K0CUZ8"/>
<dbReference type="PANTHER" id="PTHR12891:SF0">
    <property type="entry name" value="MMS19 NUCLEOTIDE EXCISION REPAIR PROTEIN HOMOLOG"/>
    <property type="match status" value="1"/>
</dbReference>
<evidence type="ECO:0000259" key="2">
    <source>
        <dbReference type="Pfam" id="PF14500"/>
    </source>
</evidence>
<dbReference type="GO" id="GO:0051604">
    <property type="term" value="P:protein maturation"/>
    <property type="evidence" value="ECO:0007669"/>
    <property type="project" value="UniProtKB-UniRule"/>
</dbReference>
<dbReference type="GO" id="GO:0005819">
    <property type="term" value="C:spindle"/>
    <property type="evidence" value="ECO:0007669"/>
    <property type="project" value="UniProtKB-SubCell"/>
</dbReference>
<keyword evidence="1" id="KW-0539">Nucleus</keyword>